<proteinExistence type="inferred from homology"/>
<evidence type="ECO:0000256" key="7">
    <source>
        <dbReference type="SAM" id="Phobius"/>
    </source>
</evidence>
<dbReference type="PANTHER" id="PTHR30576:SF10">
    <property type="entry name" value="SLL5057 PROTEIN"/>
    <property type="match status" value="1"/>
</dbReference>
<reference evidence="10" key="1">
    <citation type="submission" date="2015-07" db="EMBL/GenBank/DDBJ databases">
        <title>Near-Complete Genome Sequence of the Cellulolytic Bacterium Bacteroides (Pseudobacteroides) cellulosolvens ATCC 35603.</title>
        <authorList>
            <person name="Dassa B."/>
            <person name="Utturkar S.M."/>
            <person name="Klingeman D.M."/>
            <person name="Hurt R.A."/>
            <person name="Keller M."/>
            <person name="Xu J."/>
            <person name="Reddy Y.H.K."/>
            <person name="Borovok I."/>
            <person name="Grinberg I.R."/>
            <person name="Lamed R."/>
            <person name="Zhivin O."/>
            <person name="Bayer E.A."/>
            <person name="Brown S.D."/>
        </authorList>
    </citation>
    <scope>NUCLEOTIDE SEQUENCE [LARGE SCALE GENOMIC DNA]</scope>
    <source>
        <strain evidence="10">DSM 2933</strain>
    </source>
</reference>
<dbReference type="Pfam" id="PF13727">
    <property type="entry name" value="CoA_binding_3"/>
    <property type="match status" value="1"/>
</dbReference>
<evidence type="ECO:0000256" key="2">
    <source>
        <dbReference type="ARBA" id="ARBA00006464"/>
    </source>
</evidence>
<dbReference type="AlphaFoldDB" id="A0A0L6JMJ2"/>
<name>A0A0L6JMJ2_9FIRM</name>
<keyword evidence="6 7" id="KW-0472">Membrane</keyword>
<dbReference type="PANTHER" id="PTHR30576">
    <property type="entry name" value="COLANIC BIOSYNTHESIS UDP-GLUCOSE LIPID CARRIER TRANSFERASE"/>
    <property type="match status" value="1"/>
</dbReference>
<dbReference type="GO" id="GO:0016020">
    <property type="term" value="C:membrane"/>
    <property type="evidence" value="ECO:0007669"/>
    <property type="project" value="UniProtKB-SubCell"/>
</dbReference>
<dbReference type="InterPro" id="IPR017475">
    <property type="entry name" value="EPS_sugar_tfrase"/>
</dbReference>
<sequence length="465" mass="53437">MHRANIFSASHIIQAFVDIIVITLTFVISYLITKQYTNLLGIKEYFWILIVYIPVWLFLMGNANIYEKIVFYNYDKILRVVLFSAIISDLFLAAMMFFIKENLFSRGLYVVFCIIIVLTLLIEKFLYKYSAMEKHMNLQRVSRVIIVGTPRVAKKFTEYVERSKININILGYVRAKNKPLKGHTELGVIEDLESIIKDNAVDEVIFALPKDYLGEVEKYVLMCEEMGLTVRMILDLYDLKIAKTYISNVGTLPMLTFDTVSLNQAQLFLKRLMDIVGASIGILLTSIVALFTVAAIKLESLGPAIFAQNRVGLNGRTFKLYKFRSMCVDAEAKKDELQKFNQVEGGLMFKMKNDPRITKVGGFIRKTSIDELPQFLNVLKGEMSLVGTRPPTIDEVSKYENYQRRRISIKPGMTGMWQVSGRSSIMDFDEVVRLDTKYIDEWSIFLDIKIILKTVLVVFKKRGAY</sequence>
<dbReference type="OrthoDB" id="9808602at2"/>
<dbReference type="Proteomes" id="UP000036923">
    <property type="component" value="Unassembled WGS sequence"/>
</dbReference>
<evidence type="ECO:0000313" key="9">
    <source>
        <dbReference type="EMBL" id="KNY26602.1"/>
    </source>
</evidence>
<evidence type="ECO:0000256" key="4">
    <source>
        <dbReference type="ARBA" id="ARBA00022692"/>
    </source>
</evidence>
<dbReference type="STRING" id="398512.Bccel_1867"/>
<dbReference type="RefSeq" id="WP_036938036.1">
    <property type="nucleotide sequence ID" value="NZ_JQKC01000006.1"/>
</dbReference>
<comment type="caution">
    <text evidence="9">The sequence shown here is derived from an EMBL/GenBank/DDBJ whole genome shotgun (WGS) entry which is preliminary data.</text>
</comment>
<comment type="subcellular location">
    <subcellularLocation>
        <location evidence="1">Membrane</location>
        <topology evidence="1">Multi-pass membrane protein</topology>
    </subcellularLocation>
</comment>
<evidence type="ECO:0000313" key="10">
    <source>
        <dbReference type="Proteomes" id="UP000036923"/>
    </source>
</evidence>
<accession>A0A0L6JMJ2</accession>
<keyword evidence="10" id="KW-1185">Reference proteome</keyword>
<dbReference type="InterPro" id="IPR003362">
    <property type="entry name" value="Bact_transf"/>
</dbReference>
<evidence type="ECO:0000256" key="3">
    <source>
        <dbReference type="ARBA" id="ARBA00022679"/>
    </source>
</evidence>
<keyword evidence="4 7" id="KW-0812">Transmembrane</keyword>
<keyword evidence="3 9" id="KW-0808">Transferase</keyword>
<dbReference type="EC" id="2.7.8.6" evidence="9"/>
<organism evidence="9 10">
    <name type="scientific">Pseudobacteroides cellulosolvens ATCC 35603 = DSM 2933</name>
    <dbReference type="NCBI Taxonomy" id="398512"/>
    <lineage>
        <taxon>Bacteria</taxon>
        <taxon>Bacillati</taxon>
        <taxon>Bacillota</taxon>
        <taxon>Clostridia</taxon>
        <taxon>Eubacteriales</taxon>
        <taxon>Oscillospiraceae</taxon>
        <taxon>Pseudobacteroides</taxon>
    </lineage>
</organism>
<evidence type="ECO:0000259" key="8">
    <source>
        <dbReference type="Pfam" id="PF02397"/>
    </source>
</evidence>
<feature type="domain" description="Bacterial sugar transferase" evidence="8">
    <location>
        <begin position="270"/>
        <end position="460"/>
    </location>
</feature>
<feature type="transmembrane region" description="Helical" evidence="7">
    <location>
        <begin position="275"/>
        <end position="296"/>
    </location>
</feature>
<dbReference type="Gene3D" id="3.40.50.720">
    <property type="entry name" value="NAD(P)-binding Rossmann-like Domain"/>
    <property type="match status" value="1"/>
</dbReference>
<keyword evidence="5 7" id="KW-1133">Transmembrane helix</keyword>
<dbReference type="PATRIC" id="fig|398512.5.peg.1944"/>
<feature type="transmembrane region" description="Helical" evidence="7">
    <location>
        <begin position="45"/>
        <end position="65"/>
    </location>
</feature>
<comment type="similarity">
    <text evidence="2">Belongs to the bacterial sugar transferase family.</text>
</comment>
<feature type="transmembrane region" description="Helical" evidence="7">
    <location>
        <begin position="12"/>
        <end position="33"/>
    </location>
</feature>
<evidence type="ECO:0000256" key="6">
    <source>
        <dbReference type="ARBA" id="ARBA00023136"/>
    </source>
</evidence>
<gene>
    <name evidence="9" type="ORF">Bccel_1867</name>
</gene>
<dbReference type="GO" id="GO:0047360">
    <property type="term" value="F:undecaprenyl-phosphate galactose phosphotransferase activity"/>
    <property type="evidence" value="ECO:0007669"/>
    <property type="project" value="UniProtKB-EC"/>
</dbReference>
<dbReference type="Pfam" id="PF02397">
    <property type="entry name" value="Bac_transf"/>
    <property type="match status" value="1"/>
</dbReference>
<feature type="transmembrane region" description="Helical" evidence="7">
    <location>
        <begin position="77"/>
        <end position="99"/>
    </location>
</feature>
<feature type="transmembrane region" description="Helical" evidence="7">
    <location>
        <begin position="105"/>
        <end position="127"/>
    </location>
</feature>
<dbReference type="eggNOG" id="COG2148">
    <property type="taxonomic scope" value="Bacteria"/>
</dbReference>
<evidence type="ECO:0000256" key="5">
    <source>
        <dbReference type="ARBA" id="ARBA00022989"/>
    </source>
</evidence>
<dbReference type="NCBIfam" id="TIGR03025">
    <property type="entry name" value="EPS_sugtrans"/>
    <property type="match status" value="1"/>
</dbReference>
<evidence type="ECO:0000256" key="1">
    <source>
        <dbReference type="ARBA" id="ARBA00004141"/>
    </source>
</evidence>
<dbReference type="EMBL" id="LGTC01000001">
    <property type="protein sequence ID" value="KNY26602.1"/>
    <property type="molecule type" value="Genomic_DNA"/>
</dbReference>
<protein>
    <submittedName>
        <fullName evidence="9">Exopolysaccharide biosynthesis polyprenyl glycosylphosphotransferase</fullName>
        <ecNumber evidence="9">2.7.8.6</ecNumber>
    </submittedName>
</protein>